<sequence>MYFYCYNLQSFLPNTIYLYGRKLETDSEKDLDNIETLKSTQLKLTVDLVDSPLLAVYNNNKEISCLKQDLINYYGTMKFIEEDKLVNIFYDDLGREISVLRFLPEKKSNLNFKSEFCSKIFYEFLNPLETALISKDIKLPCVLKIKGNKTYIKFTDLEKRIKCNMPRLNYASISIKMENYEIINFVICINGIKYYSGKSQNMKNERPKSKDKINKENDIKQEQIIFKDNNDLINKIKDIISMEQIDCLIYFNNLGPLKLEFPKQIICDMFQYATANIKSRDFSILELCKYFKLPYEHTTDLFIISKILYDLFIKSNALILSKELSELSGYTINKVLNNNRAEIIEYALLHELYNNKYLLPPETTNKSEKYLGGLVLDPETGVYDELVLLLDFNSLYPSIIQEYNVCFSNPEIFRKLNSTTYKYDSITDTTTIYDDKQDAIDKSMGILPKILSNLIKRRKEVKKLMKSNTHSNIYNIRQLALKILANSIYGSLGYPNSRFCNYNMASFITEKGREILQDTKKSIEEDLKYKVIYGDTDSIMINTGLKCTEENINKAKGISNKVIELINGKYKNVEIELEKIFVKLLIYKKKKYIGRYINIKDTSPDMKDALFNSEKSDYNKDALNSNYDNSGLSYYNNSALSIEKIALNSKYNKDALSNDNSQNDRFNTPLDSLYDIKEEYKGTDSVKRNFCQASVDILNKVNKILLGTDKSDLYKVLKEEFELLKHRDKKDFIIHNMLNKPLSHYASNVPLPFIHLCKRLKEKGIIYKTHDMISYIIGESDKEKDFYKRAFLPTEKCKVDINYYINNQILPPLLRALSISHYSIERIYRIFNIEYKKTHSQKILQIKTECCQYTQNPSITCGQCGNKLEEGVYLRNIREVICVEIERKFSLCFECEDCKLQFEGYFDNCLYCMSELKFKPKNEEFDTFLEYLVGKFTSLGYFEVVKYVKMHLDNSEFRMYDISQYFT</sequence>
<evidence type="ECO:0000256" key="4">
    <source>
        <dbReference type="ARBA" id="ARBA00022932"/>
    </source>
</evidence>
<evidence type="ECO:0000313" key="7">
    <source>
        <dbReference type="EMBL" id="WUR03530.1"/>
    </source>
</evidence>
<dbReference type="InterPro" id="IPR023211">
    <property type="entry name" value="DNA_pol_palm_dom_sf"/>
</dbReference>
<dbReference type="KEGG" id="vnx:VNE69_05121"/>
<evidence type="ECO:0000256" key="1">
    <source>
        <dbReference type="ARBA" id="ARBA00005755"/>
    </source>
</evidence>
<name>A0AAX4JC34_9MICR</name>
<dbReference type="PANTHER" id="PTHR45861:SF1">
    <property type="entry name" value="DNA POLYMERASE ALPHA CATALYTIC SUBUNIT"/>
    <property type="match status" value="1"/>
</dbReference>
<keyword evidence="2 5" id="KW-0808">Transferase</keyword>
<dbReference type="GO" id="GO:1902975">
    <property type="term" value="P:mitotic DNA replication initiation"/>
    <property type="evidence" value="ECO:0007669"/>
    <property type="project" value="TreeGrafter"/>
</dbReference>
<dbReference type="InterPro" id="IPR006172">
    <property type="entry name" value="DNA-dir_DNA_pol_B"/>
</dbReference>
<dbReference type="PROSITE" id="PS00116">
    <property type="entry name" value="DNA_POLYMERASE_B"/>
    <property type="match status" value="1"/>
</dbReference>
<dbReference type="GO" id="GO:0003887">
    <property type="term" value="F:DNA-directed DNA polymerase activity"/>
    <property type="evidence" value="ECO:0007669"/>
    <property type="project" value="UniProtKB-KW"/>
</dbReference>
<dbReference type="RefSeq" id="XP_065329675.1">
    <property type="nucleotide sequence ID" value="XM_065473603.1"/>
</dbReference>
<evidence type="ECO:0000256" key="2">
    <source>
        <dbReference type="ARBA" id="ARBA00022679"/>
    </source>
</evidence>
<dbReference type="GO" id="GO:0000166">
    <property type="term" value="F:nucleotide binding"/>
    <property type="evidence" value="ECO:0007669"/>
    <property type="project" value="InterPro"/>
</dbReference>
<dbReference type="Pfam" id="PF00136">
    <property type="entry name" value="DNA_pol_B"/>
    <property type="match status" value="2"/>
</dbReference>
<keyword evidence="8" id="KW-1185">Reference proteome</keyword>
<comment type="catalytic activity">
    <reaction evidence="5">
        <text>DNA(n) + a 2'-deoxyribonucleoside 5'-triphosphate = DNA(n+1) + diphosphate</text>
        <dbReference type="Rhea" id="RHEA:22508"/>
        <dbReference type="Rhea" id="RHEA-COMP:17339"/>
        <dbReference type="Rhea" id="RHEA-COMP:17340"/>
        <dbReference type="ChEBI" id="CHEBI:33019"/>
        <dbReference type="ChEBI" id="CHEBI:61560"/>
        <dbReference type="ChEBI" id="CHEBI:173112"/>
        <dbReference type="EC" id="2.7.7.7"/>
    </reaction>
</comment>
<dbReference type="SUPFAM" id="SSF56672">
    <property type="entry name" value="DNA/RNA polymerases"/>
    <property type="match status" value="1"/>
</dbReference>
<proteinExistence type="inferred from homology"/>
<evidence type="ECO:0000256" key="5">
    <source>
        <dbReference type="RuleBase" id="RU000442"/>
    </source>
</evidence>
<keyword evidence="3 5" id="KW-0548">Nucleotidyltransferase</keyword>
<dbReference type="GO" id="GO:0003688">
    <property type="term" value="F:DNA replication origin binding"/>
    <property type="evidence" value="ECO:0007669"/>
    <property type="project" value="TreeGrafter"/>
</dbReference>
<dbReference type="SUPFAM" id="SSF53098">
    <property type="entry name" value="Ribonuclease H-like"/>
    <property type="match status" value="1"/>
</dbReference>
<evidence type="ECO:0000259" key="6">
    <source>
        <dbReference type="Pfam" id="PF00136"/>
    </source>
</evidence>
<dbReference type="InterPro" id="IPR012337">
    <property type="entry name" value="RNaseH-like_sf"/>
</dbReference>
<dbReference type="GO" id="GO:0006272">
    <property type="term" value="P:leading strand elongation"/>
    <property type="evidence" value="ECO:0007669"/>
    <property type="project" value="TreeGrafter"/>
</dbReference>
<keyword evidence="5" id="KW-0235">DNA replication</keyword>
<protein>
    <recommendedName>
        <fullName evidence="5">DNA polymerase</fullName>
        <ecNumber evidence="5">2.7.7.7</ecNumber>
    </recommendedName>
</protein>
<dbReference type="SMART" id="SM00486">
    <property type="entry name" value="POLBc"/>
    <property type="match status" value="1"/>
</dbReference>
<dbReference type="GO" id="GO:0003697">
    <property type="term" value="F:single-stranded DNA binding"/>
    <property type="evidence" value="ECO:0007669"/>
    <property type="project" value="TreeGrafter"/>
</dbReference>
<dbReference type="GO" id="GO:0005658">
    <property type="term" value="C:alpha DNA polymerase:primase complex"/>
    <property type="evidence" value="ECO:0007669"/>
    <property type="project" value="TreeGrafter"/>
</dbReference>
<dbReference type="EC" id="2.7.7.7" evidence="5"/>
<dbReference type="InterPro" id="IPR017964">
    <property type="entry name" value="DNA-dir_DNA_pol_B_CS"/>
</dbReference>
<dbReference type="AlphaFoldDB" id="A0AAX4JC34"/>
<comment type="similarity">
    <text evidence="1 5">Belongs to the DNA polymerase type-B family.</text>
</comment>
<dbReference type="NCBIfam" id="TIGR00592">
    <property type="entry name" value="pol2"/>
    <property type="match status" value="1"/>
</dbReference>
<dbReference type="PRINTS" id="PR00106">
    <property type="entry name" value="DNAPOLB"/>
</dbReference>
<accession>A0AAX4JC34</accession>
<dbReference type="EMBL" id="CP142730">
    <property type="protein sequence ID" value="WUR03530.1"/>
    <property type="molecule type" value="Genomic_DNA"/>
</dbReference>
<dbReference type="InterPro" id="IPR042087">
    <property type="entry name" value="DNA_pol_B_thumb"/>
</dbReference>
<reference evidence="7" key="1">
    <citation type="journal article" date="2024" name="BMC Genomics">
        <title>Functional annotation of a divergent genome using sequence and structure-based similarity.</title>
        <authorList>
            <person name="Svedberg D."/>
            <person name="Winiger R.R."/>
            <person name="Berg A."/>
            <person name="Sharma H."/>
            <person name="Tellgren-Roth C."/>
            <person name="Debrunner-Vossbrinck B.A."/>
            <person name="Vossbrinck C.R."/>
            <person name="Barandun J."/>
        </authorList>
    </citation>
    <scope>NUCLEOTIDE SEQUENCE</scope>
    <source>
        <strain evidence="7">Illinois isolate</strain>
    </source>
</reference>
<feature type="domain" description="DNA-directed DNA polymerase family B multifunctional" evidence="6">
    <location>
        <begin position="332"/>
        <end position="603"/>
    </location>
</feature>
<dbReference type="Proteomes" id="UP001334084">
    <property type="component" value="Chromosome 5"/>
</dbReference>
<dbReference type="InterPro" id="IPR043502">
    <property type="entry name" value="DNA/RNA_pol_sf"/>
</dbReference>
<dbReference type="GO" id="GO:0003682">
    <property type="term" value="F:chromatin binding"/>
    <property type="evidence" value="ECO:0007669"/>
    <property type="project" value="TreeGrafter"/>
</dbReference>
<keyword evidence="5" id="KW-0238">DNA-binding</keyword>
<dbReference type="InterPro" id="IPR006134">
    <property type="entry name" value="DNA-dir_DNA_pol_B_multi_dom"/>
</dbReference>
<dbReference type="GeneID" id="90541345"/>
<dbReference type="GO" id="GO:0006273">
    <property type="term" value="P:lagging strand elongation"/>
    <property type="evidence" value="ECO:0007669"/>
    <property type="project" value="TreeGrafter"/>
</dbReference>
<evidence type="ECO:0000313" key="8">
    <source>
        <dbReference type="Proteomes" id="UP001334084"/>
    </source>
</evidence>
<organism evidence="7 8">
    <name type="scientific">Vairimorpha necatrix</name>
    <dbReference type="NCBI Taxonomy" id="6039"/>
    <lineage>
        <taxon>Eukaryota</taxon>
        <taxon>Fungi</taxon>
        <taxon>Fungi incertae sedis</taxon>
        <taxon>Microsporidia</taxon>
        <taxon>Nosematidae</taxon>
        <taxon>Vairimorpha</taxon>
    </lineage>
</organism>
<dbReference type="PANTHER" id="PTHR45861">
    <property type="entry name" value="DNA POLYMERASE ALPHA CATALYTIC SUBUNIT"/>
    <property type="match status" value="1"/>
</dbReference>
<feature type="domain" description="DNA-directed DNA polymerase family B multifunctional" evidence="6">
    <location>
        <begin position="677"/>
        <end position="817"/>
    </location>
</feature>
<dbReference type="Gene3D" id="3.90.1600.10">
    <property type="entry name" value="Palm domain of DNA polymerase"/>
    <property type="match status" value="2"/>
</dbReference>
<dbReference type="Gene3D" id="1.10.132.60">
    <property type="entry name" value="DNA polymerase family B, C-terminal domain"/>
    <property type="match status" value="1"/>
</dbReference>
<keyword evidence="4 5" id="KW-0239">DNA-directed DNA polymerase</keyword>
<gene>
    <name evidence="7" type="ORF">VNE69_05121</name>
</gene>
<evidence type="ECO:0000256" key="3">
    <source>
        <dbReference type="ARBA" id="ARBA00022695"/>
    </source>
</evidence>